<comment type="caution">
    <text evidence="3">The sequence shown here is derived from an EMBL/GenBank/DDBJ whole genome shotgun (WGS) entry which is preliminary data.</text>
</comment>
<evidence type="ECO:0000256" key="2">
    <source>
        <dbReference type="SAM" id="Phobius"/>
    </source>
</evidence>
<keyword evidence="2" id="KW-1133">Transmembrane helix</keyword>
<feature type="transmembrane region" description="Helical" evidence="2">
    <location>
        <begin position="54"/>
        <end position="73"/>
    </location>
</feature>
<reference evidence="3" key="1">
    <citation type="submission" date="2022-10" db="EMBL/GenBank/DDBJ databases">
        <title>Determination and structural analysis of whole genome sequence of Sarocladium strictum F4-1.</title>
        <authorList>
            <person name="Hu L."/>
            <person name="Jiang Y."/>
        </authorList>
    </citation>
    <scope>NUCLEOTIDE SEQUENCE</scope>
    <source>
        <strain evidence="3">F4-1</strain>
    </source>
</reference>
<dbReference type="Proteomes" id="UP001175261">
    <property type="component" value="Unassembled WGS sequence"/>
</dbReference>
<dbReference type="AlphaFoldDB" id="A0AA39L467"/>
<feature type="transmembrane region" description="Helical" evidence="2">
    <location>
        <begin position="176"/>
        <end position="202"/>
    </location>
</feature>
<keyword evidence="2" id="KW-0812">Transmembrane</keyword>
<gene>
    <name evidence="3" type="ORF">NLU13_9434</name>
</gene>
<feature type="transmembrane region" description="Helical" evidence="2">
    <location>
        <begin position="79"/>
        <end position="102"/>
    </location>
</feature>
<evidence type="ECO:0000256" key="1">
    <source>
        <dbReference type="SAM" id="MobiDB-lite"/>
    </source>
</evidence>
<keyword evidence="4" id="KW-1185">Reference proteome</keyword>
<feature type="compositionally biased region" description="Polar residues" evidence="1">
    <location>
        <begin position="9"/>
        <end position="22"/>
    </location>
</feature>
<proteinExistence type="predicted"/>
<dbReference type="EMBL" id="JAPDFR010000009">
    <property type="protein sequence ID" value="KAK0383523.1"/>
    <property type="molecule type" value="Genomic_DNA"/>
</dbReference>
<evidence type="ECO:0000313" key="4">
    <source>
        <dbReference type="Proteomes" id="UP001175261"/>
    </source>
</evidence>
<protein>
    <submittedName>
        <fullName evidence="3">Uncharacterized protein</fullName>
    </submittedName>
</protein>
<organism evidence="3 4">
    <name type="scientific">Sarocladium strictum</name>
    <name type="common">Black bundle disease fungus</name>
    <name type="synonym">Acremonium strictum</name>
    <dbReference type="NCBI Taxonomy" id="5046"/>
    <lineage>
        <taxon>Eukaryota</taxon>
        <taxon>Fungi</taxon>
        <taxon>Dikarya</taxon>
        <taxon>Ascomycota</taxon>
        <taxon>Pezizomycotina</taxon>
        <taxon>Sordariomycetes</taxon>
        <taxon>Hypocreomycetidae</taxon>
        <taxon>Hypocreales</taxon>
        <taxon>Sarocladiaceae</taxon>
        <taxon>Sarocladium</taxon>
    </lineage>
</organism>
<feature type="transmembrane region" description="Helical" evidence="2">
    <location>
        <begin position="122"/>
        <end position="144"/>
    </location>
</feature>
<evidence type="ECO:0000313" key="3">
    <source>
        <dbReference type="EMBL" id="KAK0383523.1"/>
    </source>
</evidence>
<keyword evidence="2" id="KW-0472">Membrane</keyword>
<name>A0AA39L467_SARSR</name>
<sequence>MSGEARNDPLSQQVTTDARPSVTPTILNPAEAMATATSGTNSTLTRPRYWRATLYLHVASLFASVVYVILAIVVSQPKYGITAVAFFAWIGLSVPGLSLLVVSGPELLTRFFRRSHRGWMPAVHIGLNLLVWLLAAGMGSFTAYTLSYMSDRDFGDWETGCPDPDAYLFMCWGVPLFPSMVAMIVFLYILMAVHFVIFILAIQQHKERQRLKRDVV</sequence>
<accession>A0AA39L467</accession>
<feature type="region of interest" description="Disordered" evidence="1">
    <location>
        <begin position="1"/>
        <end position="22"/>
    </location>
</feature>